<dbReference type="AlphaFoldDB" id="A0A974C635"/>
<dbReference type="EMBL" id="CM004480">
    <property type="protein sequence ID" value="OCT67312.1"/>
    <property type="molecule type" value="Genomic_DNA"/>
</dbReference>
<accession>A0A974C635</accession>
<reference evidence="2" key="1">
    <citation type="journal article" date="2016" name="Nature">
        <title>Genome evolution in the allotetraploid frog Xenopus laevis.</title>
        <authorList>
            <person name="Session A.M."/>
            <person name="Uno Y."/>
            <person name="Kwon T."/>
            <person name="Chapman J.A."/>
            <person name="Toyoda A."/>
            <person name="Takahashi S."/>
            <person name="Fukui A."/>
            <person name="Hikosaka A."/>
            <person name="Suzuki A."/>
            <person name="Kondo M."/>
            <person name="van Heeringen S.J."/>
            <person name="Quigley I."/>
            <person name="Heinz S."/>
            <person name="Ogino H."/>
            <person name="Ochi H."/>
            <person name="Hellsten U."/>
            <person name="Lyons J.B."/>
            <person name="Simakov O."/>
            <person name="Putnam N."/>
            <person name="Stites J."/>
            <person name="Kuroki Y."/>
            <person name="Tanaka T."/>
            <person name="Michiue T."/>
            <person name="Watanabe M."/>
            <person name="Bogdanovic O."/>
            <person name="Lister R."/>
            <person name="Georgiou G."/>
            <person name="Paranjpe S.S."/>
            <person name="van Kruijsbergen I."/>
            <person name="Shu S."/>
            <person name="Carlson J."/>
            <person name="Kinoshita T."/>
            <person name="Ohta Y."/>
            <person name="Mawaribuchi S."/>
            <person name="Jenkins J."/>
            <person name="Grimwood J."/>
            <person name="Schmutz J."/>
            <person name="Mitros T."/>
            <person name="Mozaffari S.V."/>
            <person name="Suzuki Y."/>
            <person name="Haramoto Y."/>
            <person name="Yamamoto T.S."/>
            <person name="Takagi C."/>
            <person name="Heald R."/>
            <person name="Miller K."/>
            <person name="Haudenschild C."/>
            <person name="Kitzman J."/>
            <person name="Nakayama T."/>
            <person name="Izutsu Y."/>
            <person name="Robert J."/>
            <person name="Fortriede J."/>
            <person name="Burns K."/>
            <person name="Lotay V."/>
            <person name="Karimi K."/>
            <person name="Yasuoka Y."/>
            <person name="Dichmann D.S."/>
            <person name="Flajnik M.F."/>
            <person name="Houston D.W."/>
            <person name="Shendure J."/>
            <person name="DuPasquier L."/>
            <person name="Vize P.D."/>
            <person name="Zorn A.M."/>
            <person name="Ito M."/>
            <person name="Marcotte E.M."/>
            <person name="Wallingford J.B."/>
            <person name="Ito Y."/>
            <person name="Asashima M."/>
            <person name="Ueno N."/>
            <person name="Matsuda Y."/>
            <person name="Veenstra G.J."/>
            <person name="Fujiyama A."/>
            <person name="Harland R.M."/>
            <person name="Taira M."/>
            <person name="Rokhsar D.S."/>
        </authorList>
    </citation>
    <scope>NUCLEOTIDE SEQUENCE [LARGE SCALE GENOMIC DNA]</scope>
    <source>
        <strain evidence="2">J</strain>
    </source>
</reference>
<organism evidence="1 2">
    <name type="scientific">Xenopus laevis</name>
    <name type="common">African clawed frog</name>
    <dbReference type="NCBI Taxonomy" id="8355"/>
    <lineage>
        <taxon>Eukaryota</taxon>
        <taxon>Metazoa</taxon>
        <taxon>Chordata</taxon>
        <taxon>Craniata</taxon>
        <taxon>Vertebrata</taxon>
        <taxon>Euteleostomi</taxon>
        <taxon>Amphibia</taxon>
        <taxon>Batrachia</taxon>
        <taxon>Anura</taxon>
        <taxon>Pipoidea</taxon>
        <taxon>Pipidae</taxon>
        <taxon>Xenopodinae</taxon>
        <taxon>Xenopus</taxon>
        <taxon>Xenopus</taxon>
    </lineage>
</organism>
<sequence>MVSSLGKPPIPEEVAVNRLQGTAERYNKCKKCSKKFKENFAVMKCKDENLFYTIEQLLRLYAGDVSPTNSPIYLFKNKDKMAAGTCALRQRQNGHRHMCYFKMA</sequence>
<gene>
    <name evidence="1" type="ORF">XELAEV_18038602mg</name>
</gene>
<protein>
    <submittedName>
        <fullName evidence="1">Uncharacterized protein</fullName>
    </submittedName>
</protein>
<evidence type="ECO:0000313" key="2">
    <source>
        <dbReference type="Proteomes" id="UP000694892"/>
    </source>
</evidence>
<name>A0A974C635_XENLA</name>
<evidence type="ECO:0000313" key="1">
    <source>
        <dbReference type="EMBL" id="OCT67312.1"/>
    </source>
</evidence>
<dbReference type="Proteomes" id="UP000694892">
    <property type="component" value="Chromosome 8L"/>
</dbReference>
<proteinExistence type="predicted"/>